<sequence length="557" mass="62448">MNKNESIRTNVRAMPSMAYLTPYQRFVGHRSFRTSVNSSPESDSDVTLPVTKHITAKEFIGLLPNTQGNTTASDNTTTNGGRQLYKLVGWVRKTTENAEKTGTYIEVVDGTSPSHVSVVVWSSHPNYGMLRNVNVGDAITVIGMAEKKLLKTNLSATSLRLVVDGREEGHSVSLHPSFKDMRDLDPVGLNGIYPMTYLREHVNFRSRNAVMQAIFRIRSAVTEGLYHIMKVCHVTGSLYSLQKRSFINVTTPLLTTVNCEGMGDIFEIDRTFLSVSGQLELEALCSGFSRVWKLGPAFRADRSDTPRHLCEFWMLEAEMVGPDLKDLINVIHQIIIGSARTILDNCRDDILLLERHFKTSIIKRLETLVGTGSSGQDSLPRHLTDDPNYCEPQPIHTLEYKEALSILNRAIETDESYEHSKLEWGDQLSAAHERSLLSILESPLVAVVQYPRAIAPFYMQQLDGGVVNNVDIFAEGVGEIAGGSIREVNYPELEKSMQEHGVYGKDYAGYLELRKFGNVPHGGFGIGFERMIMFLLGIQNIKDVIHFPKVRRKHYVE</sequence>
<keyword evidence="2" id="KW-0547">Nucleotide-binding</keyword>
<evidence type="ECO:0000256" key="2">
    <source>
        <dbReference type="ARBA" id="ARBA00022741"/>
    </source>
</evidence>
<dbReference type="GO" id="GO:0005524">
    <property type="term" value="F:ATP binding"/>
    <property type="evidence" value="ECO:0007669"/>
    <property type="project" value="UniProtKB-KW"/>
</dbReference>
<dbReference type="PRINTS" id="PR01042">
    <property type="entry name" value="TRNASYNTHASP"/>
</dbReference>
<evidence type="ECO:0000256" key="5">
    <source>
        <dbReference type="ARBA" id="ARBA00023146"/>
    </source>
</evidence>
<evidence type="ECO:0000256" key="1">
    <source>
        <dbReference type="ARBA" id="ARBA00022598"/>
    </source>
</evidence>
<accession>A7ARY8</accession>
<dbReference type="EC" id="6.1.1.22" evidence="7"/>
<reference evidence="8" key="2">
    <citation type="journal article" date="2020" name="Data Brief">
        <title>Transcriptome dataset of Babesia bovis life stages within vertebrate and invertebrate hosts.</title>
        <authorList>
            <person name="Ueti M.W."/>
            <person name="Johnson W.C."/>
            <person name="Kappmeyer L.S."/>
            <person name="Herndon D.R."/>
            <person name="Mousel M.R."/>
            <person name="Reif K.E."/>
            <person name="Taus N.S."/>
            <person name="Ifeonu O.O."/>
            <person name="Silva J.C."/>
            <person name="Suarez C.E."/>
            <person name="Brayton K.A."/>
        </authorList>
    </citation>
    <scope>NUCLEOTIDE SEQUENCE [LARGE SCALE GENOMIC DNA]</scope>
</reference>
<dbReference type="PANTHER" id="PTHR22594">
    <property type="entry name" value="ASPARTYL/LYSYL-TRNA SYNTHETASE"/>
    <property type="match status" value="1"/>
</dbReference>
<dbReference type="eggNOG" id="KOG0554">
    <property type="taxonomic scope" value="Eukaryota"/>
</dbReference>
<keyword evidence="4" id="KW-0648">Protein biosynthesis</keyword>
<name>A7ARY8_BABBO</name>
<dbReference type="STRING" id="5865.A7ARY8"/>
<dbReference type="OMA" id="SCPAYLQ"/>
<evidence type="ECO:0000256" key="4">
    <source>
        <dbReference type="ARBA" id="ARBA00022917"/>
    </source>
</evidence>
<keyword evidence="3" id="KW-0067">ATP-binding</keyword>
<dbReference type="AlphaFoldDB" id="A7ARY8"/>
<dbReference type="VEuPathDB" id="PiroplasmaDB:BBOV_IV009530"/>
<gene>
    <name evidence="7" type="ORF">BBOV_IV009530</name>
</gene>
<dbReference type="PROSITE" id="PS50862">
    <property type="entry name" value="AA_TRNA_LIGASE_II"/>
    <property type="match status" value="1"/>
</dbReference>
<dbReference type="SUPFAM" id="SSF55681">
    <property type="entry name" value="Class II aaRS and biotin synthetases"/>
    <property type="match status" value="1"/>
</dbReference>
<dbReference type="InParanoid" id="A7ARY8"/>
<dbReference type="InterPro" id="IPR002312">
    <property type="entry name" value="Asp/Asn-tRNA-synth_IIb"/>
</dbReference>
<evidence type="ECO:0000313" key="7">
    <source>
        <dbReference type="EMBL" id="EDO07307.1"/>
    </source>
</evidence>
<dbReference type="InterPro" id="IPR045864">
    <property type="entry name" value="aa-tRNA-synth_II/BPL/LPL"/>
</dbReference>
<dbReference type="GO" id="GO:0004816">
    <property type="term" value="F:asparagine-tRNA ligase activity"/>
    <property type="evidence" value="ECO:0007669"/>
    <property type="project" value="UniProtKB-EC"/>
</dbReference>
<dbReference type="PANTHER" id="PTHR22594:SF34">
    <property type="entry name" value="ASPARAGINE--TRNA LIGASE, MITOCHONDRIAL-RELATED"/>
    <property type="match status" value="1"/>
</dbReference>
<proteinExistence type="predicted"/>
<dbReference type="Proteomes" id="UP000002173">
    <property type="component" value="Unassembled WGS sequence"/>
</dbReference>
<protein>
    <submittedName>
        <fullName evidence="7">Asparaginyl-tRNA synthetase, putative</fullName>
        <ecNumber evidence="7">6.1.1.22</ecNumber>
    </submittedName>
</protein>
<keyword evidence="5 7" id="KW-0030">Aminoacyl-tRNA synthetase</keyword>
<dbReference type="GO" id="GO:0006421">
    <property type="term" value="P:asparaginyl-tRNA aminoacylation"/>
    <property type="evidence" value="ECO:0007669"/>
    <property type="project" value="TreeGrafter"/>
</dbReference>
<feature type="domain" description="Aminoacyl-transfer RNA synthetases class-II family profile" evidence="6">
    <location>
        <begin position="290"/>
        <end position="548"/>
    </location>
</feature>
<evidence type="ECO:0000313" key="8">
    <source>
        <dbReference type="Proteomes" id="UP000002173"/>
    </source>
</evidence>
<comment type="caution">
    <text evidence="7">The sequence shown here is derived from an EMBL/GenBank/DDBJ whole genome shotgun (WGS) entry which is preliminary data.</text>
</comment>
<dbReference type="EMBL" id="AAXT01000002">
    <property type="protein sequence ID" value="EDO07307.1"/>
    <property type="molecule type" value="Genomic_DNA"/>
</dbReference>
<dbReference type="InterPro" id="IPR006195">
    <property type="entry name" value="aa-tRNA-synth_II"/>
</dbReference>
<keyword evidence="8" id="KW-1185">Reference proteome</keyword>
<dbReference type="Pfam" id="PF00152">
    <property type="entry name" value="tRNA-synt_2"/>
    <property type="match status" value="1"/>
</dbReference>
<organism evidence="7 8">
    <name type="scientific">Babesia bovis</name>
    <dbReference type="NCBI Taxonomy" id="5865"/>
    <lineage>
        <taxon>Eukaryota</taxon>
        <taxon>Sar</taxon>
        <taxon>Alveolata</taxon>
        <taxon>Apicomplexa</taxon>
        <taxon>Aconoidasida</taxon>
        <taxon>Piroplasmida</taxon>
        <taxon>Babesiidae</taxon>
        <taxon>Babesia</taxon>
    </lineage>
</organism>
<dbReference type="Gene3D" id="3.30.930.10">
    <property type="entry name" value="Bira Bifunctional Protein, Domain 2"/>
    <property type="match status" value="1"/>
</dbReference>
<dbReference type="InterPro" id="IPR004364">
    <property type="entry name" value="Aa-tRNA-synt_II"/>
</dbReference>
<keyword evidence="1 7" id="KW-0436">Ligase</keyword>
<evidence type="ECO:0000259" key="6">
    <source>
        <dbReference type="PROSITE" id="PS50862"/>
    </source>
</evidence>
<reference evidence="8" key="3">
    <citation type="journal article" date="2021" name="Int. J. Parasitol.">
        <title>Comparative analysis of gene expression between Babesia bovis blood stages and kinetes allowed by improved genome annotation.</title>
        <authorList>
            <person name="Ueti M.W."/>
            <person name="Johnson W.C."/>
            <person name="Kappmeyer L.S."/>
            <person name="Herndon D.R."/>
            <person name="Mousel M.R."/>
            <person name="Reif K.E."/>
            <person name="Taus N.S."/>
            <person name="Ifeonu O.O."/>
            <person name="Silva J.C."/>
            <person name="Suarez C.E."/>
            <person name="Brayton K.A."/>
        </authorList>
    </citation>
    <scope>NUCLEOTIDE SEQUENCE [LARGE SCALE GENOMIC DNA]</scope>
</reference>
<evidence type="ECO:0000256" key="3">
    <source>
        <dbReference type="ARBA" id="ARBA00022840"/>
    </source>
</evidence>
<reference evidence="7 8" key="1">
    <citation type="journal article" date="2007" name="PLoS Pathog.">
        <title>Genome sequence of Babesia bovis and comparative analysis of apicomplexan hemoprotozoa.</title>
        <authorList>
            <person name="Brayton K.A."/>
            <person name="Lau A.O.T."/>
            <person name="Herndon D.R."/>
            <person name="Hannick L."/>
            <person name="Kappmeyer L.S."/>
            <person name="Berens S.J."/>
            <person name="Bidwell S.L."/>
            <person name="Brown W.C."/>
            <person name="Crabtree J."/>
            <person name="Fadrosh D."/>
            <person name="Feldblum T."/>
            <person name="Forberger H.A."/>
            <person name="Haas B.J."/>
            <person name="Howell J.M."/>
            <person name="Khouri H."/>
            <person name="Koo H."/>
            <person name="Mann D.J."/>
            <person name="Norimine J."/>
            <person name="Paulsen I.T."/>
            <person name="Radune D."/>
            <person name="Ren Q."/>
            <person name="Smith R.K. Jr."/>
            <person name="Suarez C.E."/>
            <person name="White O."/>
            <person name="Wortman J.R."/>
            <person name="Knowles D.P. Jr."/>
            <person name="McElwain T.F."/>
            <person name="Nene V.M."/>
        </authorList>
    </citation>
    <scope>NUCLEOTIDE SEQUENCE [LARGE SCALE GENOMIC DNA]</scope>
    <source>
        <strain evidence="7">T2Bo</strain>
    </source>
</reference>